<dbReference type="FunFam" id="3.40.50.300:FF:000008">
    <property type="entry name" value="ATP-dependent RNA helicase RhlB"/>
    <property type="match status" value="1"/>
</dbReference>
<feature type="short sequence motif" description="Q motif" evidence="12">
    <location>
        <begin position="20"/>
        <end position="48"/>
    </location>
</feature>
<evidence type="ECO:0000256" key="2">
    <source>
        <dbReference type="ARBA" id="ARBA00009334"/>
    </source>
</evidence>
<dbReference type="InterPro" id="IPR044742">
    <property type="entry name" value="DEAD/DEAH_RhlB"/>
</dbReference>
<evidence type="ECO:0000256" key="9">
    <source>
        <dbReference type="ARBA" id="ARBA00022840"/>
    </source>
</evidence>
<keyword evidence="9 13" id="KW-0067">ATP-binding</keyword>
<comment type="function">
    <text evidence="11">ATP-dependent RNA helicase required for 60S ribosomal subunit synthesis. Involved in efficient pre-rRNA processing, predominantly at site A3, which is necessary for the normal formation of 25S and 5.8S rRNAs.</text>
</comment>
<evidence type="ECO:0000259" key="17">
    <source>
        <dbReference type="PROSITE" id="PS51195"/>
    </source>
</evidence>
<reference evidence="18" key="1">
    <citation type="submission" date="2021-09" db="EMBL/GenBank/DDBJ databases">
        <authorList>
            <consortium name="AG Swart"/>
            <person name="Singh M."/>
            <person name="Singh A."/>
            <person name="Seah K."/>
            <person name="Emmerich C."/>
        </authorList>
    </citation>
    <scope>NUCLEOTIDE SEQUENCE</scope>
    <source>
        <strain evidence="18">ATCC30299</strain>
    </source>
</reference>
<dbReference type="SMART" id="SM00490">
    <property type="entry name" value="HELICc"/>
    <property type="match status" value="1"/>
</dbReference>
<feature type="domain" description="Helicase ATP-binding" evidence="15">
    <location>
        <begin position="51"/>
        <end position="228"/>
    </location>
</feature>
<dbReference type="EMBL" id="CAJZBQ010000051">
    <property type="protein sequence ID" value="CAG9330270.1"/>
    <property type="molecule type" value="Genomic_DNA"/>
</dbReference>
<evidence type="ECO:0000256" key="13">
    <source>
        <dbReference type="RuleBase" id="RU000492"/>
    </source>
</evidence>
<keyword evidence="4" id="KW-0690">Ribosome biogenesis</keyword>
<dbReference type="Gene3D" id="3.40.50.300">
    <property type="entry name" value="P-loop containing nucleotide triphosphate hydrolases"/>
    <property type="match status" value="2"/>
</dbReference>
<dbReference type="Pfam" id="PF00270">
    <property type="entry name" value="DEAD"/>
    <property type="match status" value="1"/>
</dbReference>
<dbReference type="GO" id="GO:0005524">
    <property type="term" value="F:ATP binding"/>
    <property type="evidence" value="ECO:0007669"/>
    <property type="project" value="UniProtKB-KW"/>
</dbReference>
<evidence type="ECO:0000313" key="18">
    <source>
        <dbReference type="EMBL" id="CAG9330270.1"/>
    </source>
</evidence>
<dbReference type="GO" id="GO:0003676">
    <property type="term" value="F:nucleic acid binding"/>
    <property type="evidence" value="ECO:0007669"/>
    <property type="project" value="InterPro"/>
</dbReference>
<dbReference type="PROSITE" id="PS51194">
    <property type="entry name" value="HELICASE_CTER"/>
    <property type="match status" value="1"/>
</dbReference>
<dbReference type="AlphaFoldDB" id="A0AAU9JTS1"/>
<evidence type="ECO:0000256" key="11">
    <source>
        <dbReference type="ARBA" id="ARBA00037449"/>
    </source>
</evidence>
<dbReference type="InterPro" id="IPR014001">
    <property type="entry name" value="Helicase_ATP-bd"/>
</dbReference>
<comment type="subcellular location">
    <subcellularLocation>
        <location evidence="1">Nucleus</location>
        <location evidence="1">Nucleolus</location>
    </subcellularLocation>
</comment>
<dbReference type="PANTHER" id="PTHR47958">
    <property type="entry name" value="ATP-DEPENDENT RNA HELICASE DBP3"/>
    <property type="match status" value="1"/>
</dbReference>
<feature type="domain" description="Helicase C-terminal" evidence="16">
    <location>
        <begin position="240"/>
        <end position="403"/>
    </location>
</feature>
<evidence type="ECO:0000256" key="6">
    <source>
        <dbReference type="ARBA" id="ARBA00022741"/>
    </source>
</evidence>
<dbReference type="SMART" id="SM00487">
    <property type="entry name" value="DEXDc"/>
    <property type="match status" value="1"/>
</dbReference>
<organism evidence="18 19">
    <name type="scientific">Blepharisma stoltei</name>
    <dbReference type="NCBI Taxonomy" id="1481888"/>
    <lineage>
        <taxon>Eukaryota</taxon>
        <taxon>Sar</taxon>
        <taxon>Alveolata</taxon>
        <taxon>Ciliophora</taxon>
        <taxon>Postciliodesmatophora</taxon>
        <taxon>Heterotrichea</taxon>
        <taxon>Heterotrichida</taxon>
        <taxon>Blepharismidae</taxon>
        <taxon>Blepharisma</taxon>
    </lineage>
</organism>
<dbReference type="GO" id="GO:0016787">
    <property type="term" value="F:hydrolase activity"/>
    <property type="evidence" value="ECO:0007669"/>
    <property type="project" value="UniProtKB-KW"/>
</dbReference>
<proteinExistence type="inferred from homology"/>
<evidence type="ECO:0000259" key="15">
    <source>
        <dbReference type="PROSITE" id="PS51192"/>
    </source>
</evidence>
<keyword evidence="5" id="KW-0698">rRNA processing</keyword>
<dbReference type="SUPFAM" id="SSF52540">
    <property type="entry name" value="P-loop containing nucleoside triphosphate hydrolases"/>
    <property type="match status" value="1"/>
</dbReference>
<dbReference type="InterPro" id="IPR000629">
    <property type="entry name" value="RNA-helicase_DEAD-box_CS"/>
</dbReference>
<evidence type="ECO:0000256" key="12">
    <source>
        <dbReference type="PROSITE-ProRule" id="PRU00552"/>
    </source>
</evidence>
<evidence type="ECO:0000313" key="19">
    <source>
        <dbReference type="Proteomes" id="UP001162131"/>
    </source>
</evidence>
<gene>
    <name evidence="18" type="ORF">BSTOLATCC_MIC50869</name>
</gene>
<dbReference type="CDD" id="cd00268">
    <property type="entry name" value="DEADc"/>
    <property type="match status" value="1"/>
</dbReference>
<dbReference type="InterPro" id="IPR001650">
    <property type="entry name" value="Helicase_C-like"/>
</dbReference>
<protein>
    <recommendedName>
        <fullName evidence="3">RNA helicase</fullName>
        <ecNumber evidence="3">3.6.4.13</ecNumber>
    </recommendedName>
</protein>
<evidence type="ECO:0000256" key="10">
    <source>
        <dbReference type="ARBA" id="ARBA00023242"/>
    </source>
</evidence>
<sequence length="531" mass="60588">MLAKFERKLPLGYLTRFFFGTFGGVDFPSYMLKNFRDNAITEPTPIQSQCWPIIMSGKDLIGIAQTGSGKTLAFTVPAVLHTRDRSTVGFEQFKGPYGLILAPTRELTIQIGEEYKKFSRGSGTSSLCVYGGASRYVQSRNLEKELHTLIATPGRLIDFIDSGSVSLEHISYFVLDEADRMLDMGFENQLRKIISKLSERRQTLMFTATWPKGVEALANEFLKSPSRITIGSNILSANPDISQRFIFIEEEDQKILKLKEILKRTIDEDYKVLIFTKTKIETENLAKTLTLMKFRAFAIHGDMDQKHRDSLMRNFRSGIIKILVATDVAQRGLDIKDIDLIINYNMPLVINDYIHRIGRTARAGQKGSAISFITEDDYDLSRDLIKVLEKANQLIPKELRDMASKTKNASTANLRSLQINPEDKKASEDKKTNENTIKSEFKKTNYRKEGKENGEFPRKREYTKGKSSSWDNREKMYTSISFGGEKKTRNNKFFEDRDKMSSRNKSKGKTIASIRKRKNEGGNDKQNKTVE</sequence>
<dbReference type="InterPro" id="IPR027417">
    <property type="entry name" value="P-loop_NTPase"/>
</dbReference>
<keyword evidence="10" id="KW-0539">Nucleus</keyword>
<evidence type="ECO:0000256" key="4">
    <source>
        <dbReference type="ARBA" id="ARBA00022517"/>
    </source>
</evidence>
<dbReference type="PROSITE" id="PS00039">
    <property type="entry name" value="DEAD_ATP_HELICASE"/>
    <property type="match status" value="1"/>
</dbReference>
<dbReference type="InterPro" id="IPR011545">
    <property type="entry name" value="DEAD/DEAH_box_helicase_dom"/>
</dbReference>
<feature type="compositionally biased region" description="Basic and acidic residues" evidence="14">
    <location>
        <begin position="484"/>
        <end position="501"/>
    </location>
</feature>
<dbReference type="InterPro" id="IPR014014">
    <property type="entry name" value="RNA_helicase_DEAD_Q_motif"/>
</dbReference>
<keyword evidence="19" id="KW-1185">Reference proteome</keyword>
<evidence type="ECO:0000256" key="7">
    <source>
        <dbReference type="ARBA" id="ARBA00022801"/>
    </source>
</evidence>
<evidence type="ECO:0000256" key="8">
    <source>
        <dbReference type="ARBA" id="ARBA00022806"/>
    </source>
</evidence>
<dbReference type="Pfam" id="PF00271">
    <property type="entry name" value="Helicase_C"/>
    <property type="match status" value="1"/>
</dbReference>
<comment type="similarity">
    <text evidence="2">Belongs to the DEAD box helicase family. DDX5/DBP2 subfamily.</text>
</comment>
<evidence type="ECO:0000256" key="5">
    <source>
        <dbReference type="ARBA" id="ARBA00022552"/>
    </source>
</evidence>
<name>A0AAU9JTS1_9CILI</name>
<feature type="compositionally biased region" description="Polar residues" evidence="14">
    <location>
        <begin position="405"/>
        <end position="419"/>
    </location>
</feature>
<accession>A0AAU9JTS1</accession>
<feature type="domain" description="DEAD-box RNA helicase Q" evidence="17">
    <location>
        <begin position="20"/>
        <end position="48"/>
    </location>
</feature>
<feature type="region of interest" description="Disordered" evidence="14">
    <location>
        <begin position="405"/>
        <end position="531"/>
    </location>
</feature>
<dbReference type="PROSITE" id="PS51195">
    <property type="entry name" value="Q_MOTIF"/>
    <property type="match status" value="1"/>
</dbReference>
<keyword evidence="7 13" id="KW-0378">Hydrolase</keyword>
<comment type="caution">
    <text evidence="18">The sequence shown here is derived from an EMBL/GenBank/DDBJ whole genome shotgun (WGS) entry which is preliminary data.</text>
</comment>
<evidence type="ECO:0000259" key="16">
    <source>
        <dbReference type="PROSITE" id="PS51194"/>
    </source>
</evidence>
<dbReference type="Proteomes" id="UP001162131">
    <property type="component" value="Unassembled WGS sequence"/>
</dbReference>
<dbReference type="PROSITE" id="PS51192">
    <property type="entry name" value="HELICASE_ATP_BIND_1"/>
    <property type="match status" value="1"/>
</dbReference>
<feature type="compositionally biased region" description="Basic residues" evidence="14">
    <location>
        <begin position="502"/>
        <end position="518"/>
    </location>
</feature>
<dbReference type="EC" id="3.6.4.13" evidence="3"/>
<feature type="compositionally biased region" description="Basic and acidic residues" evidence="14">
    <location>
        <begin position="421"/>
        <end position="464"/>
    </location>
</feature>
<keyword evidence="8 13" id="KW-0347">Helicase</keyword>
<evidence type="ECO:0000256" key="14">
    <source>
        <dbReference type="SAM" id="MobiDB-lite"/>
    </source>
</evidence>
<evidence type="ECO:0000256" key="1">
    <source>
        <dbReference type="ARBA" id="ARBA00004604"/>
    </source>
</evidence>
<dbReference type="GO" id="GO:0003724">
    <property type="term" value="F:RNA helicase activity"/>
    <property type="evidence" value="ECO:0007669"/>
    <property type="project" value="UniProtKB-EC"/>
</dbReference>
<keyword evidence="6 13" id="KW-0547">Nucleotide-binding</keyword>
<feature type="compositionally biased region" description="Basic and acidic residues" evidence="14">
    <location>
        <begin position="519"/>
        <end position="531"/>
    </location>
</feature>
<dbReference type="CDD" id="cd18787">
    <property type="entry name" value="SF2_C_DEAD"/>
    <property type="match status" value="1"/>
</dbReference>
<evidence type="ECO:0000256" key="3">
    <source>
        <dbReference type="ARBA" id="ARBA00012552"/>
    </source>
</evidence>